<dbReference type="Proteomes" id="UP001354989">
    <property type="component" value="Plasmid pPP2"/>
</dbReference>
<dbReference type="SMART" id="SM00947">
    <property type="entry name" value="Pro_CA"/>
    <property type="match status" value="1"/>
</dbReference>
<comment type="similarity">
    <text evidence="1">Belongs to the beta-class carbonic anhydrase family.</text>
</comment>
<geneLocation type="plasmid" evidence="2 3">
    <name>pPP2</name>
</geneLocation>
<dbReference type="Gene3D" id="3.40.1050.10">
    <property type="entry name" value="Carbonic anhydrase"/>
    <property type="match status" value="1"/>
</dbReference>
<reference evidence="2 3" key="1">
    <citation type="submission" date="2021-12" db="EMBL/GenBank/DDBJ databases">
        <title>Genome sequencing of bacteria with rrn-lacking chromosome and rrn-plasmid.</title>
        <authorList>
            <person name="Anda M."/>
            <person name="Iwasaki W."/>
        </authorList>
    </citation>
    <scope>NUCLEOTIDE SEQUENCE [LARGE SCALE GENOMIC DNA]</scope>
    <source>
        <strain evidence="2 3">NBRC 101262</strain>
        <plasmid evidence="2 3">pPP2</plasmid>
    </source>
</reference>
<organism evidence="2 3">
    <name type="scientific">Persicobacter psychrovividus</name>
    <dbReference type="NCBI Taxonomy" id="387638"/>
    <lineage>
        <taxon>Bacteria</taxon>
        <taxon>Pseudomonadati</taxon>
        <taxon>Bacteroidota</taxon>
        <taxon>Cytophagia</taxon>
        <taxon>Cytophagales</taxon>
        <taxon>Persicobacteraceae</taxon>
        <taxon>Persicobacter</taxon>
    </lineage>
</organism>
<dbReference type="InterPro" id="IPR036874">
    <property type="entry name" value="Carbonic_anhydrase_sf"/>
</dbReference>
<protein>
    <recommendedName>
        <fullName evidence="4">Carbonic anhydrase</fullName>
    </recommendedName>
</protein>
<evidence type="ECO:0000256" key="1">
    <source>
        <dbReference type="ARBA" id="ARBA00006217"/>
    </source>
</evidence>
<dbReference type="Pfam" id="PF00484">
    <property type="entry name" value="Pro_CA"/>
    <property type="match status" value="1"/>
</dbReference>
<dbReference type="PANTHER" id="PTHR11002">
    <property type="entry name" value="CARBONIC ANHYDRASE"/>
    <property type="match status" value="1"/>
</dbReference>
<sequence length="272" mass="30196">MKANSKITRHYFRFLLITLLLLAAGLESYGQQAEKVTELLHLEDNQYFADRDSAYVDPYYGLKKLIYGNKRFAENKSIRPRQTDADLKNNELGQKPFATIIGCADSRVPNEIIFDQGVGDLFITRTAGQVMAEASYGTIEYATEFLNTRLIVVLGHESCGAVQAAMKLPENPPGHIVTLINAIKPASLVAKSHGESEEEAIDIAIRTNVLEQVQLLRGLEPVLSRRFAEGKVLIVGAVYNLKTGVVQFIPETIESLPKFKQGEKAEAKKTEK</sequence>
<evidence type="ECO:0008006" key="4">
    <source>
        <dbReference type="Google" id="ProtNLM"/>
    </source>
</evidence>
<dbReference type="RefSeq" id="WP_332922798.1">
    <property type="nucleotide sequence ID" value="NZ_AP025294.1"/>
</dbReference>
<dbReference type="CDD" id="cd03378">
    <property type="entry name" value="beta_CA_cladeC"/>
    <property type="match status" value="1"/>
</dbReference>
<name>A0ABM7VJP0_9BACT</name>
<dbReference type="PANTHER" id="PTHR11002:SF79">
    <property type="entry name" value="CARBONIC ANHYDRASE 2"/>
    <property type="match status" value="1"/>
</dbReference>
<evidence type="ECO:0000313" key="3">
    <source>
        <dbReference type="Proteomes" id="UP001354989"/>
    </source>
</evidence>
<dbReference type="EMBL" id="AP025294">
    <property type="protein sequence ID" value="BDD01205.1"/>
    <property type="molecule type" value="Genomic_DNA"/>
</dbReference>
<evidence type="ECO:0000313" key="2">
    <source>
        <dbReference type="EMBL" id="BDD01205.1"/>
    </source>
</evidence>
<keyword evidence="3" id="KW-1185">Reference proteome</keyword>
<dbReference type="InterPro" id="IPR001765">
    <property type="entry name" value="Carbonic_anhydrase"/>
</dbReference>
<keyword evidence="2" id="KW-0614">Plasmid</keyword>
<accession>A0ABM7VJP0</accession>
<gene>
    <name evidence="2" type="ORF">PEPS_34850</name>
</gene>
<proteinExistence type="inferred from homology"/>
<dbReference type="SUPFAM" id="SSF53056">
    <property type="entry name" value="beta-carbonic anhydrase, cab"/>
    <property type="match status" value="1"/>
</dbReference>